<dbReference type="PANTHER" id="PTHR23303">
    <property type="entry name" value="CARBOXYPEPTIDASE REGULATORY REGION-CONTAINING"/>
    <property type="match status" value="1"/>
</dbReference>
<keyword evidence="4" id="KW-0472">Membrane</keyword>
<proteinExistence type="predicted"/>
<dbReference type="SUPFAM" id="SSF49785">
    <property type="entry name" value="Galactose-binding domain-like"/>
    <property type="match status" value="1"/>
</dbReference>
<evidence type="ECO:0000313" key="6">
    <source>
        <dbReference type="EMBL" id="RXK59009.1"/>
    </source>
</evidence>
<evidence type="ECO:0000256" key="2">
    <source>
        <dbReference type="ARBA" id="ARBA00022525"/>
    </source>
</evidence>
<dbReference type="GO" id="GO:0005576">
    <property type="term" value="C:extracellular region"/>
    <property type="evidence" value="ECO:0007669"/>
    <property type="project" value="UniProtKB-SubCell"/>
</dbReference>
<feature type="domain" description="SD-repeat containing protein B" evidence="5">
    <location>
        <begin position="455"/>
        <end position="562"/>
    </location>
</feature>
<sequence length="1111" mass="112785">MRKESSLHQQGSFLTKVSNFFKLVLLLCSTFFFGGIPVTAQIACTNNLLGNYSGFELTPGTANFGTSPYTALPGTDLRIINSGSFASGVGQVLTNTSGVPGAVALSPHSGNQMLVAHPKSNNDRLWFQNITVVPGYTYTFCFWAANIKANPPSMSLDIYMNGTKVTSGSINYGSWTQVCGSYTVPAGVTTIQIAITDPLAGSDGAAGKSHFIAVDDLCLQRTTTLTLSNLVWEDVNNNGLKDASESGVAGVTVNLYNSSGTLIATTVTDTNGLYQFTGLAAGTYSVGIVLPSGYVKSDVGTTSIATDDQNDGNAVVSGEVKTDPFTLTNSSTNIDFGIYKTACLGDFVWNDLNANGVQDAGEPGISGVTVTLSKPDGTTATTTTDANGAYSFCGLAPGTYSVSFATPSGYTATGSNVGGDDAKDSDPVGGTVTGIVLTSGETNNSIDAGYYKTACLGDFVWNDLNANGVQDAGEPGIAGVTVTLSKPDGTTATTTTNANGAYSFCDLAPGTYSVSFATPSGYTATGSNVGGDDAKDSDPVGGTVTGIVLTSGETNNSIDAGYYKTACLGDFVWNDLNANGVQDAGEPGIAGVTVTLSKPDGTTATTTTNANGAYSFCGLAPGTYSVSFATPSGYTATGSNVGGDDAKDSDPVGGTVTGIVLTSGETNNSIDAGYYKTACLGDFVWNDLNGNGVQDAGEPGIAGVTVTLTKPDGTTTTTTTDANGAYSFCGLAPGTYSVSFATPSGYAPTGSNLGGNDAKDSDPVGGTVTGITLASGETNNTIDAGYYKTACLGDFVWNDLNGNGVQDAGEPGIAGVTVTLTKPDGTTTTTTTDANGAYSFCGLAPGTYSVSFATPSGYAPTGSNLGGNDAKDSDPVGGTVTGITLASGETNNTIDAGYTFICTKPVLYNNGKPLPENITVECTAPAAETLTASDNCGNVPVDFKEQITPGDCANKYIVTRTWTATNSQGQTTTHTQTITVTDNTAPELTVPADAAVSCDNVPAVGTATATDKCDAAPKVTYLGEERINGNCAGNYKLIRSWKAEDACGNSVTKTQTITVTDNTAPELTVPADAAASCDNVPAAGTATATDKCDAAPKVTYLGETRVDGNCA</sequence>
<dbReference type="Gene3D" id="2.60.40.10">
    <property type="entry name" value="Immunoglobulins"/>
    <property type="match status" value="7"/>
</dbReference>
<evidence type="ECO:0000256" key="1">
    <source>
        <dbReference type="ARBA" id="ARBA00004613"/>
    </source>
</evidence>
<evidence type="ECO:0000256" key="4">
    <source>
        <dbReference type="SAM" id="Phobius"/>
    </source>
</evidence>
<dbReference type="Pfam" id="PF17210">
    <property type="entry name" value="SdrD_B"/>
    <property type="match status" value="6"/>
</dbReference>
<dbReference type="EMBL" id="SDHW01000005">
    <property type="protein sequence ID" value="RXK59009.1"/>
    <property type="molecule type" value="Genomic_DNA"/>
</dbReference>
<feature type="domain" description="SD-repeat containing protein B" evidence="5">
    <location>
        <begin position="679"/>
        <end position="786"/>
    </location>
</feature>
<keyword evidence="3" id="KW-0732">Signal</keyword>
<dbReference type="AlphaFoldDB" id="A0A4Q1CG69"/>
<name>A0A4Q1CG69_9BACT</name>
<comment type="caution">
    <text evidence="6">The sequence shown here is derived from an EMBL/GenBank/DDBJ whole genome shotgun (WGS) entry which is preliminary data.</text>
</comment>
<protein>
    <recommendedName>
        <fullName evidence="5">SD-repeat containing protein B domain-containing protein</fullName>
    </recommendedName>
</protein>
<dbReference type="PANTHER" id="PTHR23303:SF15">
    <property type="entry name" value="COLOSSIN-A"/>
    <property type="match status" value="1"/>
</dbReference>
<feature type="transmembrane region" description="Helical" evidence="4">
    <location>
        <begin position="20"/>
        <end position="40"/>
    </location>
</feature>
<dbReference type="InterPro" id="IPR033764">
    <property type="entry name" value="Sdr_B"/>
</dbReference>
<keyword evidence="7" id="KW-1185">Reference proteome</keyword>
<keyword evidence="2" id="KW-0964">Secreted</keyword>
<accession>A0A4Q1CG69</accession>
<dbReference type="Proteomes" id="UP000290204">
    <property type="component" value="Unassembled WGS sequence"/>
</dbReference>
<keyword evidence="4" id="KW-0812">Transmembrane</keyword>
<organism evidence="6 7">
    <name type="scientific">Lacibacter luteus</name>
    <dbReference type="NCBI Taxonomy" id="2508719"/>
    <lineage>
        <taxon>Bacteria</taxon>
        <taxon>Pseudomonadati</taxon>
        <taxon>Bacteroidota</taxon>
        <taxon>Chitinophagia</taxon>
        <taxon>Chitinophagales</taxon>
        <taxon>Chitinophagaceae</taxon>
        <taxon>Lacibacter</taxon>
    </lineage>
</organism>
<feature type="non-terminal residue" evidence="6">
    <location>
        <position position="1111"/>
    </location>
</feature>
<dbReference type="SUPFAM" id="SSF117074">
    <property type="entry name" value="Hypothetical protein PA1324"/>
    <property type="match status" value="6"/>
</dbReference>
<keyword evidence="4" id="KW-1133">Transmembrane helix</keyword>
<gene>
    <name evidence="6" type="ORF">ESA94_16645</name>
</gene>
<evidence type="ECO:0000313" key="7">
    <source>
        <dbReference type="Proteomes" id="UP000290204"/>
    </source>
</evidence>
<feature type="domain" description="SD-repeat containing protein B" evidence="5">
    <location>
        <begin position="343"/>
        <end position="450"/>
    </location>
</feature>
<dbReference type="InterPro" id="IPR051417">
    <property type="entry name" value="SDr/BOS_complex"/>
</dbReference>
<dbReference type="Gene3D" id="2.60.120.260">
    <property type="entry name" value="Galactose-binding domain-like"/>
    <property type="match status" value="1"/>
</dbReference>
<reference evidence="6 7" key="1">
    <citation type="submission" date="2019-01" db="EMBL/GenBank/DDBJ databases">
        <title>Lacibacter sp. strain TTM-7.</title>
        <authorList>
            <person name="Chen W.-M."/>
        </authorList>
    </citation>
    <scope>NUCLEOTIDE SEQUENCE [LARGE SCALE GENOMIC DNA]</scope>
    <source>
        <strain evidence="6 7">TTM-7</strain>
    </source>
</reference>
<feature type="domain" description="SD-repeat containing protein B" evidence="5">
    <location>
        <begin position="227"/>
        <end position="337"/>
    </location>
</feature>
<dbReference type="InterPro" id="IPR008979">
    <property type="entry name" value="Galactose-bd-like_sf"/>
</dbReference>
<feature type="domain" description="SD-repeat containing protein B" evidence="5">
    <location>
        <begin position="791"/>
        <end position="898"/>
    </location>
</feature>
<feature type="domain" description="SD-repeat containing protein B" evidence="5">
    <location>
        <begin position="567"/>
        <end position="674"/>
    </location>
</feature>
<comment type="subcellular location">
    <subcellularLocation>
        <location evidence="1">Secreted</location>
    </subcellularLocation>
</comment>
<evidence type="ECO:0000256" key="3">
    <source>
        <dbReference type="ARBA" id="ARBA00022729"/>
    </source>
</evidence>
<dbReference type="InterPro" id="IPR013783">
    <property type="entry name" value="Ig-like_fold"/>
</dbReference>
<evidence type="ECO:0000259" key="5">
    <source>
        <dbReference type="Pfam" id="PF17210"/>
    </source>
</evidence>